<dbReference type="GO" id="GO:0005886">
    <property type="term" value="C:plasma membrane"/>
    <property type="evidence" value="ECO:0007669"/>
    <property type="project" value="UniProtKB-SubCell"/>
</dbReference>
<gene>
    <name evidence="8" type="ORF">FIV42_21640</name>
</gene>
<organism evidence="8 9">
    <name type="scientific">Persicimonas caeni</name>
    <dbReference type="NCBI Taxonomy" id="2292766"/>
    <lineage>
        <taxon>Bacteria</taxon>
        <taxon>Deltaproteobacteria</taxon>
        <taxon>Bradymonadales</taxon>
        <taxon>Bradymonadaceae</taxon>
        <taxon>Persicimonas</taxon>
    </lineage>
</organism>
<evidence type="ECO:0000256" key="2">
    <source>
        <dbReference type="ARBA" id="ARBA00007543"/>
    </source>
</evidence>
<keyword evidence="6 7" id="KW-0472">Membrane</keyword>
<evidence type="ECO:0000256" key="5">
    <source>
        <dbReference type="ARBA" id="ARBA00022989"/>
    </source>
</evidence>
<dbReference type="Pfam" id="PF02322">
    <property type="entry name" value="Cyt_bd_oxida_II"/>
    <property type="match status" value="1"/>
</dbReference>
<dbReference type="RefSeq" id="WP_141199713.1">
    <property type="nucleotide sequence ID" value="NZ_CP041186.1"/>
</dbReference>
<evidence type="ECO:0000256" key="4">
    <source>
        <dbReference type="ARBA" id="ARBA00022692"/>
    </source>
</evidence>
<accession>A0A4Y6PY45</accession>
<keyword evidence="3" id="KW-1003">Cell membrane</keyword>
<dbReference type="InterPro" id="IPR003317">
    <property type="entry name" value="Cyt-d_oxidase_su2"/>
</dbReference>
<name>A0A4Y6PY45_PERCE</name>
<dbReference type="Proteomes" id="UP000315995">
    <property type="component" value="Chromosome"/>
</dbReference>
<dbReference type="GO" id="GO:0070069">
    <property type="term" value="C:cytochrome complex"/>
    <property type="evidence" value="ECO:0007669"/>
    <property type="project" value="TreeGrafter"/>
</dbReference>
<dbReference type="PANTHER" id="PTHR43141:SF4">
    <property type="entry name" value="CYTOCHROME BD2 SUBUNIT II"/>
    <property type="match status" value="1"/>
</dbReference>
<evidence type="ECO:0000256" key="1">
    <source>
        <dbReference type="ARBA" id="ARBA00004651"/>
    </source>
</evidence>
<reference evidence="8 9" key="1">
    <citation type="submission" date="2019-06" db="EMBL/GenBank/DDBJ databases">
        <title>Persicimonas caeni gen. nov., sp. nov., a predatory bacterium isolated from solar saltern.</title>
        <authorList>
            <person name="Wang S."/>
        </authorList>
    </citation>
    <scope>NUCLEOTIDE SEQUENCE [LARGE SCALE GENOMIC DNA]</scope>
    <source>
        <strain evidence="8 9">YN101</strain>
    </source>
</reference>
<feature type="transmembrane region" description="Helical" evidence="7">
    <location>
        <begin position="200"/>
        <end position="220"/>
    </location>
</feature>
<proteinExistence type="inferred from homology"/>
<feature type="transmembrane region" description="Helical" evidence="7">
    <location>
        <begin position="265"/>
        <end position="285"/>
    </location>
</feature>
<feature type="transmembrane region" description="Helical" evidence="7">
    <location>
        <begin position="84"/>
        <end position="109"/>
    </location>
</feature>
<comment type="similarity">
    <text evidence="2">Belongs to the cytochrome ubiquinol oxidase subunit 2 family.</text>
</comment>
<dbReference type="GO" id="GO:0009055">
    <property type="term" value="F:electron transfer activity"/>
    <property type="evidence" value="ECO:0007669"/>
    <property type="project" value="TreeGrafter"/>
</dbReference>
<feature type="transmembrane region" description="Helical" evidence="7">
    <location>
        <begin position="59"/>
        <end position="78"/>
    </location>
</feature>
<evidence type="ECO:0000256" key="3">
    <source>
        <dbReference type="ARBA" id="ARBA00022475"/>
    </source>
</evidence>
<evidence type="ECO:0000313" key="9">
    <source>
        <dbReference type="Proteomes" id="UP000315995"/>
    </source>
</evidence>
<sequence length="354" mass="38348">MTFALEYVIAGVIVVAMVVYLLSGGADFGGGIWDMLAFGPRKKAQRRALSDAIAPIWEANHVWLIVVVVLLFVCFPRAFSTMMIALHIPLTLMLIGIVLRGSAFAFQSYSAGATRLQRRSGVVFAAASFFTPFMLGISAGAIAAGEIHWLGPGRVETDYISEWLAPFPFVIGAFTLAICAFISAVYMTVEVDDADLKDDFRIRALWTAVAVGACAFAAIVLARDDAPLIWDQLVTSTWAIPFQAATGIAAVTAIWALFKRRYRLARLAAMAQVGLIVVGWGFGQFPYLVYPDITIANSAAPEEVLLPVTVALGIGMVILIPSFWYLYRVFKVQRGEDTDRGGFSPPTESSATGE</sequence>
<dbReference type="GO" id="GO:0019646">
    <property type="term" value="P:aerobic electron transport chain"/>
    <property type="evidence" value="ECO:0007669"/>
    <property type="project" value="TreeGrafter"/>
</dbReference>
<evidence type="ECO:0000256" key="6">
    <source>
        <dbReference type="ARBA" id="ARBA00023136"/>
    </source>
</evidence>
<keyword evidence="5 7" id="KW-1133">Transmembrane helix</keyword>
<dbReference type="OrthoDB" id="9776710at2"/>
<feature type="transmembrane region" description="Helical" evidence="7">
    <location>
        <begin position="163"/>
        <end position="188"/>
    </location>
</feature>
<feature type="transmembrane region" description="Helical" evidence="7">
    <location>
        <begin position="121"/>
        <end position="143"/>
    </location>
</feature>
<protein>
    <submittedName>
        <fullName evidence="8">Cytochrome d ubiquinol oxidase subunit II</fullName>
    </submittedName>
</protein>
<dbReference type="AlphaFoldDB" id="A0A4Y6PY45"/>
<feature type="transmembrane region" description="Helical" evidence="7">
    <location>
        <begin position="305"/>
        <end position="327"/>
    </location>
</feature>
<evidence type="ECO:0000313" key="8">
    <source>
        <dbReference type="EMBL" id="QDG53252.1"/>
    </source>
</evidence>
<dbReference type="PANTHER" id="PTHR43141">
    <property type="entry name" value="CYTOCHROME BD2 SUBUNIT II"/>
    <property type="match status" value="1"/>
</dbReference>
<keyword evidence="4 7" id="KW-0812">Transmembrane</keyword>
<dbReference type="GO" id="GO:0016682">
    <property type="term" value="F:oxidoreductase activity, acting on diphenols and related substances as donors, oxygen as acceptor"/>
    <property type="evidence" value="ECO:0007669"/>
    <property type="project" value="TreeGrafter"/>
</dbReference>
<comment type="subcellular location">
    <subcellularLocation>
        <location evidence="1">Cell membrane</location>
        <topology evidence="1">Multi-pass membrane protein</topology>
    </subcellularLocation>
</comment>
<accession>A0A5B8Y9U9</accession>
<feature type="transmembrane region" description="Helical" evidence="7">
    <location>
        <begin position="12"/>
        <end position="38"/>
    </location>
</feature>
<keyword evidence="9" id="KW-1185">Reference proteome</keyword>
<feature type="transmembrane region" description="Helical" evidence="7">
    <location>
        <begin position="240"/>
        <end position="258"/>
    </location>
</feature>
<evidence type="ECO:0000256" key="7">
    <source>
        <dbReference type="SAM" id="Phobius"/>
    </source>
</evidence>
<dbReference type="EMBL" id="CP041186">
    <property type="protein sequence ID" value="QDG53252.1"/>
    <property type="molecule type" value="Genomic_DNA"/>
</dbReference>